<dbReference type="PRINTS" id="PR00326">
    <property type="entry name" value="GTP1OBG"/>
</dbReference>
<dbReference type="PIRSF" id="PIRSF002401">
    <property type="entry name" value="GTP_bd_Obg/CgtA"/>
    <property type="match status" value="1"/>
</dbReference>
<dbReference type="SUPFAM" id="SSF82051">
    <property type="entry name" value="Obg GTP-binding protein N-terminal domain"/>
    <property type="match status" value="1"/>
</dbReference>
<dbReference type="STRING" id="1801756.A3C67_00125"/>
<sequence length="332" mass="36421">MAFIDEMTIEAAAGRGGDGVVRWRQEKFIPKGGPAGGDGGRGGDFYVSALRDAHILSRYKSRKKFSAGRGEDGGNKSLHGKNGEDFVLELPVGSTITNLETDEKWTLLSEGEKIMLLRGGYGGFGNEHFKSSTNTTPIESREGKNGDRGSFKIELELFADLGLVGLPNAGKSSLLNAITNARALVGDYAFTTLDPNLGDFYGYIIADIPGLIEGASEGKGLGVKFLRHIKRTKMLAHLVSFENSNMLKSYKEIRKELSKYDKISNLGKEGLSAKEEIIILTKTDVVVDPKVIKKKIQDFKKVSKKVFVLSLFDDKMIKDFTKELTKILKSTK</sequence>
<name>A0A1F6W3H5_9BACT</name>
<evidence type="ECO:0000259" key="9">
    <source>
        <dbReference type="PROSITE" id="PS51883"/>
    </source>
</evidence>
<keyword evidence="2 7" id="KW-0963">Cytoplasm</keyword>
<dbReference type="PANTHER" id="PTHR11702:SF31">
    <property type="entry name" value="MITOCHONDRIAL RIBOSOME-ASSOCIATED GTPASE 2"/>
    <property type="match status" value="1"/>
</dbReference>
<feature type="binding site" evidence="7">
    <location>
        <begin position="310"/>
        <end position="312"/>
    </location>
    <ligand>
        <name>GTP</name>
        <dbReference type="ChEBI" id="CHEBI:37565"/>
    </ligand>
</feature>
<dbReference type="GO" id="GO:0042254">
    <property type="term" value="P:ribosome biogenesis"/>
    <property type="evidence" value="ECO:0007669"/>
    <property type="project" value="UniProtKB-UniRule"/>
</dbReference>
<dbReference type="Gene3D" id="2.70.210.12">
    <property type="entry name" value="GTP1/OBG domain"/>
    <property type="match status" value="1"/>
</dbReference>
<dbReference type="GO" id="GO:0005525">
    <property type="term" value="F:GTP binding"/>
    <property type="evidence" value="ECO:0007669"/>
    <property type="project" value="UniProtKB-UniRule"/>
</dbReference>
<keyword evidence="4 7" id="KW-0378">Hydrolase</keyword>
<dbReference type="PROSITE" id="PS00905">
    <property type="entry name" value="GTP1_OBG"/>
    <property type="match status" value="1"/>
</dbReference>
<evidence type="ECO:0000256" key="7">
    <source>
        <dbReference type="HAMAP-Rule" id="MF_01454"/>
    </source>
</evidence>
<dbReference type="AlphaFoldDB" id="A0A1F6W3H5"/>
<dbReference type="GO" id="GO:0005737">
    <property type="term" value="C:cytoplasm"/>
    <property type="evidence" value="ECO:0007669"/>
    <property type="project" value="UniProtKB-SubCell"/>
</dbReference>
<comment type="subcellular location">
    <subcellularLocation>
        <location evidence="7">Cytoplasm</location>
    </subcellularLocation>
</comment>
<dbReference type="InterPro" id="IPR006074">
    <property type="entry name" value="GTP1-OBG_CS"/>
</dbReference>
<comment type="caution">
    <text evidence="10">The sequence shown here is derived from an EMBL/GenBank/DDBJ whole genome shotgun (WGS) entry which is preliminary data.</text>
</comment>
<dbReference type="NCBIfam" id="TIGR02729">
    <property type="entry name" value="Obg_CgtA"/>
    <property type="match status" value="1"/>
</dbReference>
<dbReference type="EMBL" id="MFUG01000002">
    <property type="protein sequence ID" value="OGI76498.1"/>
    <property type="molecule type" value="Genomic_DNA"/>
</dbReference>
<dbReference type="CDD" id="cd01898">
    <property type="entry name" value="Obg"/>
    <property type="match status" value="1"/>
</dbReference>
<comment type="subunit">
    <text evidence="7">Monomer.</text>
</comment>
<feature type="binding site" evidence="7">
    <location>
        <begin position="165"/>
        <end position="172"/>
    </location>
    <ligand>
        <name>GTP</name>
        <dbReference type="ChEBI" id="CHEBI:37565"/>
    </ligand>
</feature>
<dbReference type="InterPro" id="IPR045086">
    <property type="entry name" value="OBG_GTPase"/>
</dbReference>
<keyword evidence="3 7" id="KW-0547">Nucleotide-binding</keyword>
<evidence type="ECO:0000259" key="8">
    <source>
        <dbReference type="PROSITE" id="PS51710"/>
    </source>
</evidence>
<proteinExistence type="inferred from homology"/>
<dbReference type="EC" id="3.6.5.-" evidence="7"/>
<dbReference type="FunFam" id="2.70.210.12:FF:000001">
    <property type="entry name" value="GTPase Obg"/>
    <property type="match status" value="1"/>
</dbReference>
<feature type="binding site" evidence="7">
    <location>
        <begin position="207"/>
        <end position="210"/>
    </location>
    <ligand>
        <name>GTP</name>
        <dbReference type="ChEBI" id="CHEBI:37565"/>
    </ligand>
</feature>
<evidence type="ECO:0000256" key="1">
    <source>
        <dbReference type="ARBA" id="ARBA00007699"/>
    </source>
</evidence>
<evidence type="ECO:0000313" key="10">
    <source>
        <dbReference type="EMBL" id="OGI76498.1"/>
    </source>
</evidence>
<evidence type="ECO:0000256" key="4">
    <source>
        <dbReference type="ARBA" id="ARBA00022801"/>
    </source>
</evidence>
<dbReference type="InterPro" id="IPR036726">
    <property type="entry name" value="GTP1_OBG_dom_sf"/>
</dbReference>
<dbReference type="PROSITE" id="PS51883">
    <property type="entry name" value="OBG"/>
    <property type="match status" value="1"/>
</dbReference>
<feature type="binding site" evidence="7">
    <location>
        <position position="192"/>
    </location>
    <ligand>
        <name>Mg(2+)</name>
        <dbReference type="ChEBI" id="CHEBI:18420"/>
    </ligand>
</feature>
<reference evidence="10 11" key="1">
    <citation type="journal article" date="2016" name="Nat. Commun.">
        <title>Thousands of microbial genomes shed light on interconnected biogeochemical processes in an aquifer system.</title>
        <authorList>
            <person name="Anantharaman K."/>
            <person name="Brown C.T."/>
            <person name="Hug L.A."/>
            <person name="Sharon I."/>
            <person name="Castelle C.J."/>
            <person name="Probst A.J."/>
            <person name="Thomas B.C."/>
            <person name="Singh A."/>
            <person name="Wilkins M.J."/>
            <person name="Karaoz U."/>
            <person name="Brodie E.L."/>
            <person name="Williams K.H."/>
            <person name="Hubbard S.S."/>
            <person name="Banfield J.F."/>
        </authorList>
    </citation>
    <scope>NUCLEOTIDE SEQUENCE [LARGE SCALE GENOMIC DNA]</scope>
</reference>
<evidence type="ECO:0000256" key="3">
    <source>
        <dbReference type="ARBA" id="ARBA00022741"/>
    </source>
</evidence>
<dbReference type="NCBIfam" id="NF008956">
    <property type="entry name" value="PRK12299.1"/>
    <property type="match status" value="1"/>
</dbReference>
<dbReference type="PANTHER" id="PTHR11702">
    <property type="entry name" value="DEVELOPMENTALLY REGULATED GTP-BINDING PROTEIN-RELATED"/>
    <property type="match status" value="1"/>
</dbReference>
<dbReference type="Proteomes" id="UP000179275">
    <property type="component" value="Unassembled WGS sequence"/>
</dbReference>
<dbReference type="InterPro" id="IPR006073">
    <property type="entry name" value="GTP-bd"/>
</dbReference>
<dbReference type="InterPro" id="IPR014100">
    <property type="entry name" value="GTP-bd_Obg/CgtA"/>
</dbReference>
<evidence type="ECO:0000256" key="6">
    <source>
        <dbReference type="ARBA" id="ARBA00023134"/>
    </source>
</evidence>
<evidence type="ECO:0000313" key="11">
    <source>
        <dbReference type="Proteomes" id="UP000179275"/>
    </source>
</evidence>
<feature type="binding site" evidence="7">
    <location>
        <position position="172"/>
    </location>
    <ligand>
        <name>Mg(2+)</name>
        <dbReference type="ChEBI" id="CHEBI:18420"/>
    </ligand>
</feature>
<evidence type="ECO:0000256" key="2">
    <source>
        <dbReference type="ARBA" id="ARBA00022490"/>
    </source>
</evidence>
<accession>A0A1F6W3H5</accession>
<feature type="binding site" evidence="7">
    <location>
        <begin position="281"/>
        <end position="284"/>
    </location>
    <ligand>
        <name>GTP</name>
        <dbReference type="ChEBI" id="CHEBI:37565"/>
    </ligand>
</feature>
<dbReference type="Gene3D" id="3.40.50.300">
    <property type="entry name" value="P-loop containing nucleotide triphosphate hydrolases"/>
    <property type="match status" value="1"/>
</dbReference>
<organism evidence="10 11">
    <name type="scientific">Candidatus Nomurabacteria bacterium RIFCSPHIGHO2_02_FULL_42_19</name>
    <dbReference type="NCBI Taxonomy" id="1801756"/>
    <lineage>
        <taxon>Bacteria</taxon>
        <taxon>Candidatus Nomuraibacteriota</taxon>
    </lineage>
</organism>
<keyword evidence="5 7" id="KW-0460">Magnesium</keyword>
<dbReference type="InterPro" id="IPR006169">
    <property type="entry name" value="GTP1_OBG_dom"/>
</dbReference>
<comment type="cofactor">
    <cofactor evidence="7">
        <name>Mg(2+)</name>
        <dbReference type="ChEBI" id="CHEBI:18420"/>
    </cofactor>
</comment>
<feature type="domain" description="Obg" evidence="9">
    <location>
        <begin position="1"/>
        <end position="158"/>
    </location>
</feature>
<keyword evidence="6 7" id="KW-0342">GTP-binding</keyword>
<dbReference type="GO" id="GO:0003924">
    <property type="term" value="F:GTPase activity"/>
    <property type="evidence" value="ECO:0007669"/>
    <property type="project" value="UniProtKB-UniRule"/>
</dbReference>
<feature type="domain" description="OBG-type G" evidence="8">
    <location>
        <begin position="159"/>
        <end position="329"/>
    </location>
</feature>
<keyword evidence="7" id="KW-0479">Metal-binding</keyword>
<dbReference type="InterPro" id="IPR027417">
    <property type="entry name" value="P-loop_NTPase"/>
</dbReference>
<evidence type="ECO:0000256" key="5">
    <source>
        <dbReference type="ARBA" id="ARBA00022842"/>
    </source>
</evidence>
<dbReference type="InterPro" id="IPR031167">
    <property type="entry name" value="G_OBG"/>
</dbReference>
<dbReference type="Pfam" id="PF01018">
    <property type="entry name" value="GTP1_OBG"/>
    <property type="match status" value="1"/>
</dbReference>
<protein>
    <recommendedName>
        <fullName evidence="7">GTPase Obg</fullName>
        <ecNumber evidence="7">3.6.5.-</ecNumber>
    </recommendedName>
    <alternativeName>
        <fullName evidence="7">GTP-binding protein Obg</fullName>
    </alternativeName>
</protein>
<dbReference type="PROSITE" id="PS51710">
    <property type="entry name" value="G_OBG"/>
    <property type="match status" value="1"/>
</dbReference>
<feature type="binding site" evidence="7">
    <location>
        <begin position="190"/>
        <end position="194"/>
    </location>
    <ligand>
        <name>GTP</name>
        <dbReference type="ChEBI" id="CHEBI:37565"/>
    </ligand>
</feature>
<dbReference type="HAMAP" id="MF_01454">
    <property type="entry name" value="GTPase_Obg"/>
    <property type="match status" value="1"/>
</dbReference>
<dbReference type="GO" id="GO:0000287">
    <property type="term" value="F:magnesium ion binding"/>
    <property type="evidence" value="ECO:0007669"/>
    <property type="project" value="InterPro"/>
</dbReference>
<comment type="similarity">
    <text evidence="1 7">Belongs to the TRAFAC class OBG-HflX-like GTPase superfamily. OBG GTPase family.</text>
</comment>
<comment type="function">
    <text evidence="7">An essential GTPase which binds GTP, GDP and possibly (p)ppGpp with moderate affinity, with high nucleotide exchange rates and a fairly low GTP hydrolysis rate. Plays a role in control of the cell cycle, stress response, ribosome biogenesis and in those bacteria that undergo differentiation, in morphogenesis control.</text>
</comment>
<dbReference type="Pfam" id="PF01926">
    <property type="entry name" value="MMR_HSR1"/>
    <property type="match status" value="1"/>
</dbReference>
<gene>
    <name evidence="7" type="primary">obg</name>
    <name evidence="10" type="ORF">A3C67_00125</name>
</gene>
<dbReference type="SUPFAM" id="SSF52540">
    <property type="entry name" value="P-loop containing nucleoside triphosphate hydrolases"/>
    <property type="match status" value="1"/>
</dbReference>